<comment type="caution">
    <text evidence="1">The sequence shown here is derived from an EMBL/GenBank/DDBJ whole genome shotgun (WGS) entry which is preliminary data.</text>
</comment>
<protein>
    <submittedName>
        <fullName evidence="1">Uncharacterized protein</fullName>
    </submittedName>
</protein>
<sequence>MVEGHAVQRLATAHRAILLRRAFRADSPNGRFTDGAAAINGRVLVRVEAPLAGGLVGLASASVATTGGPTLYTDALARLGPDPLRADATAARFLHRLATTDRSVGAVLMDQTAIAGVGNIFRSEVCYKSRVHPDQPGRELPTATAAAVWAHAVDLLQRGYLDGAIVTTDGAVAAVGRRRKTAAAAGAADDAEAVATLPGGGAAAGADWSPASAGLRRSTLLPAGLAINGELPAPALEGDSEWDLPPPGSAKRRLSGGGGGPESRSSRRRTA</sequence>
<proteinExistence type="predicted"/>
<dbReference type="EMBL" id="CM020619">
    <property type="protein sequence ID" value="KAK1865341.1"/>
    <property type="molecule type" value="Genomic_DNA"/>
</dbReference>
<keyword evidence="2" id="KW-1185">Reference proteome</keyword>
<reference evidence="1" key="1">
    <citation type="submission" date="2019-11" db="EMBL/GenBank/DDBJ databases">
        <title>Nori genome reveals adaptations in red seaweeds to the harsh intertidal environment.</title>
        <authorList>
            <person name="Wang D."/>
            <person name="Mao Y."/>
        </authorList>
    </citation>
    <scope>NUCLEOTIDE SEQUENCE</scope>
    <source>
        <tissue evidence="1">Gametophyte</tissue>
    </source>
</reference>
<accession>A0ACC3C6J6</accession>
<name>A0ACC3C6J6_PYRYE</name>
<organism evidence="1 2">
    <name type="scientific">Pyropia yezoensis</name>
    <name type="common">Susabi-nori</name>
    <name type="synonym">Porphyra yezoensis</name>
    <dbReference type="NCBI Taxonomy" id="2788"/>
    <lineage>
        <taxon>Eukaryota</taxon>
        <taxon>Rhodophyta</taxon>
        <taxon>Bangiophyceae</taxon>
        <taxon>Bangiales</taxon>
        <taxon>Bangiaceae</taxon>
        <taxon>Pyropia</taxon>
    </lineage>
</organism>
<evidence type="ECO:0000313" key="1">
    <source>
        <dbReference type="EMBL" id="KAK1865341.1"/>
    </source>
</evidence>
<evidence type="ECO:0000313" key="2">
    <source>
        <dbReference type="Proteomes" id="UP000798662"/>
    </source>
</evidence>
<gene>
    <name evidence="1" type="ORF">I4F81_007874</name>
</gene>
<dbReference type="Proteomes" id="UP000798662">
    <property type="component" value="Chromosome 2"/>
</dbReference>